<dbReference type="Pfam" id="PF01568">
    <property type="entry name" value="Molydop_binding"/>
    <property type="match status" value="1"/>
</dbReference>
<evidence type="ECO:0000313" key="6">
    <source>
        <dbReference type="EMBL" id="GEP57513.1"/>
    </source>
</evidence>
<dbReference type="GO" id="GO:0046872">
    <property type="term" value="F:metal ion binding"/>
    <property type="evidence" value="ECO:0007669"/>
    <property type="project" value="UniProtKB-KW"/>
</dbReference>
<dbReference type="InterPro" id="IPR006963">
    <property type="entry name" value="Mopterin_OxRdtase_4Fe-4S_dom"/>
</dbReference>
<evidence type="ECO:0000313" key="7">
    <source>
        <dbReference type="Proteomes" id="UP000321058"/>
    </source>
</evidence>
<evidence type="ECO:0000259" key="5">
    <source>
        <dbReference type="PROSITE" id="PS51669"/>
    </source>
</evidence>
<proteinExistence type="inferred from homology"/>
<dbReference type="GO" id="GO:0051536">
    <property type="term" value="F:iron-sulfur cluster binding"/>
    <property type="evidence" value="ECO:0007669"/>
    <property type="project" value="UniProtKB-KW"/>
</dbReference>
<dbReference type="PANTHER" id="PTHR43742:SF6">
    <property type="entry name" value="OXIDOREDUCTASE YYAE-RELATED"/>
    <property type="match status" value="1"/>
</dbReference>
<dbReference type="Proteomes" id="UP000321058">
    <property type="component" value="Unassembled WGS sequence"/>
</dbReference>
<evidence type="ECO:0000256" key="3">
    <source>
        <dbReference type="ARBA" id="ARBA00023004"/>
    </source>
</evidence>
<protein>
    <submittedName>
        <fullName evidence="6">Putative oxidoreductase YoaE</fullName>
    </submittedName>
</protein>
<gene>
    <name evidence="6" type="primary">yoaE</name>
    <name evidence="6" type="ORF">RSO01_46790</name>
</gene>
<dbReference type="Gene3D" id="3.40.228.10">
    <property type="entry name" value="Dimethylsulfoxide Reductase, domain 2"/>
    <property type="match status" value="1"/>
</dbReference>
<dbReference type="GO" id="GO:0043546">
    <property type="term" value="F:molybdopterin cofactor binding"/>
    <property type="evidence" value="ECO:0007669"/>
    <property type="project" value="InterPro"/>
</dbReference>
<comment type="similarity">
    <text evidence="1">Belongs to the prokaryotic molybdopterin-containing oxidoreductase family.</text>
</comment>
<evidence type="ECO:0000256" key="2">
    <source>
        <dbReference type="ARBA" id="ARBA00022723"/>
    </source>
</evidence>
<dbReference type="Pfam" id="PF04879">
    <property type="entry name" value="Molybdop_Fe4S4"/>
    <property type="match status" value="1"/>
</dbReference>
<dbReference type="InterPro" id="IPR006656">
    <property type="entry name" value="Mopterin_OxRdtase"/>
</dbReference>
<sequence>MASHEHASVCTLDCPDTCSLEVTVEAGRITKVRGSKALPLTAGAICNKVAHHTADFVHGPRRLTHPLRRVGPKGSGAFERITWDEALDLVHERVSAVIARHGREAVAPLNYSGPHGLIAVDSMSLRFFHRLGASQLYRRSLCGAVRSEAWAGTYGAVAGIGPEAATDAKLNIVWGNNATVANLHLVRNVRQALRKGGRLVVVDPLRTKIAEQADLHLALLPGTDVVLSFALANELERLGAHDRAFIAANVHGYDEFMGAARAWTVERAAEVCGLDANDIRTLAAWMSESDPMVMALGNGQERGRNGGSGIRAAIALPALMGKLDARNGIVLGAGNAFPKTPAKLTRPDLLPGPTRTLDIVDMGRHLAEDDIDPPLRALFIYNHNPLVVHPDQNRIRRGLMREDVFMVGIEIAMTESMALCDVILPAATHFEQGDLYAAYGHHWLQRAEPVIAPVAETLPNTEIFRRLAARFGFNDPALQASDRDLMNDALDASHPAFNGIQPSDLPIRTALRMSADGGPLALFATHRPATPSGKVELVSDVLAERWGPDARVPAFRPRDERYKLMLISPASDARISSTLLGVGGAAGETPPLLMHPEDAAARKLEGCAHARVYNELGEVILPLVVTDAVPPGVVASEKGAWVATSPTGQTISALVPTDRRADLGKGACYNDVGVEVAMA</sequence>
<dbReference type="Gene3D" id="3.30.2070.10">
    <property type="entry name" value="Formate dehydrogenase/DMSO reductase"/>
    <property type="match status" value="1"/>
</dbReference>
<dbReference type="Gene3D" id="2.40.40.20">
    <property type="match status" value="1"/>
</dbReference>
<comment type="caution">
    <text evidence="6">The sequence shown here is derived from an EMBL/GenBank/DDBJ whole genome shotgun (WGS) entry which is preliminary data.</text>
</comment>
<accession>A0A512NEZ3</accession>
<dbReference type="Gene3D" id="3.40.50.740">
    <property type="match status" value="1"/>
</dbReference>
<keyword evidence="3" id="KW-0408">Iron</keyword>
<dbReference type="SUPFAM" id="SSF50692">
    <property type="entry name" value="ADC-like"/>
    <property type="match status" value="1"/>
</dbReference>
<dbReference type="EMBL" id="BKAJ01000082">
    <property type="protein sequence ID" value="GEP57513.1"/>
    <property type="molecule type" value="Genomic_DNA"/>
</dbReference>
<evidence type="ECO:0000256" key="4">
    <source>
        <dbReference type="ARBA" id="ARBA00023014"/>
    </source>
</evidence>
<dbReference type="SMART" id="SM00926">
    <property type="entry name" value="Molybdop_Fe4S4"/>
    <property type="match status" value="1"/>
</dbReference>
<keyword evidence="4" id="KW-0411">Iron-sulfur</keyword>
<dbReference type="InterPro" id="IPR050612">
    <property type="entry name" value="Prok_Mopterin_Oxidored"/>
</dbReference>
<organism evidence="6 7">
    <name type="scientific">Reyranella soli</name>
    <dbReference type="NCBI Taxonomy" id="1230389"/>
    <lineage>
        <taxon>Bacteria</taxon>
        <taxon>Pseudomonadati</taxon>
        <taxon>Pseudomonadota</taxon>
        <taxon>Alphaproteobacteria</taxon>
        <taxon>Hyphomicrobiales</taxon>
        <taxon>Reyranellaceae</taxon>
        <taxon>Reyranella</taxon>
    </lineage>
</organism>
<dbReference type="RefSeq" id="WP_147151892.1">
    <property type="nucleotide sequence ID" value="NZ_BKAJ01000082.1"/>
</dbReference>
<evidence type="ECO:0000256" key="1">
    <source>
        <dbReference type="ARBA" id="ARBA00010312"/>
    </source>
</evidence>
<dbReference type="CDD" id="cd02766">
    <property type="entry name" value="MopB_3"/>
    <property type="match status" value="1"/>
</dbReference>
<dbReference type="InterPro" id="IPR006657">
    <property type="entry name" value="MoPterin_dinucl-bd_dom"/>
</dbReference>
<keyword evidence="7" id="KW-1185">Reference proteome</keyword>
<feature type="domain" description="4Fe-4S Mo/W bis-MGD-type" evidence="5">
    <location>
        <begin position="3"/>
        <end position="60"/>
    </location>
</feature>
<dbReference type="Pfam" id="PF00384">
    <property type="entry name" value="Molybdopterin"/>
    <property type="match status" value="1"/>
</dbReference>
<name>A0A512NEZ3_9HYPH</name>
<dbReference type="PANTHER" id="PTHR43742">
    <property type="entry name" value="TRIMETHYLAMINE-N-OXIDE REDUCTASE"/>
    <property type="match status" value="1"/>
</dbReference>
<dbReference type="PROSITE" id="PS51669">
    <property type="entry name" value="4FE4S_MOW_BIS_MGD"/>
    <property type="match status" value="1"/>
</dbReference>
<reference evidence="6 7" key="1">
    <citation type="submission" date="2019-07" db="EMBL/GenBank/DDBJ databases">
        <title>Whole genome shotgun sequence of Reyranella soli NBRC 108950.</title>
        <authorList>
            <person name="Hosoyama A."/>
            <person name="Uohara A."/>
            <person name="Ohji S."/>
            <person name="Ichikawa N."/>
        </authorList>
    </citation>
    <scope>NUCLEOTIDE SEQUENCE [LARGE SCALE GENOMIC DNA]</scope>
    <source>
        <strain evidence="6 7">NBRC 108950</strain>
    </source>
</reference>
<dbReference type="OrthoDB" id="9759518at2"/>
<dbReference type="Gene3D" id="2.20.25.90">
    <property type="entry name" value="ADC-like domains"/>
    <property type="match status" value="1"/>
</dbReference>
<dbReference type="GO" id="GO:0016491">
    <property type="term" value="F:oxidoreductase activity"/>
    <property type="evidence" value="ECO:0007669"/>
    <property type="project" value="InterPro"/>
</dbReference>
<dbReference type="AlphaFoldDB" id="A0A512NEZ3"/>
<dbReference type="SUPFAM" id="SSF53706">
    <property type="entry name" value="Formate dehydrogenase/DMSO reductase, domains 1-3"/>
    <property type="match status" value="1"/>
</dbReference>
<keyword evidence="2" id="KW-0479">Metal-binding</keyword>
<dbReference type="InterPro" id="IPR009010">
    <property type="entry name" value="Asp_de-COase-like_dom_sf"/>
</dbReference>